<dbReference type="Proteomes" id="UP000545493">
    <property type="component" value="Unassembled WGS sequence"/>
</dbReference>
<dbReference type="PANTHER" id="PTHR43755:SF1">
    <property type="entry name" value="FAD-DEPENDENT PYRIDINE NUCLEOTIDE-DISULPHIDE OXIDOREDUCTASE"/>
    <property type="match status" value="1"/>
</dbReference>
<feature type="domain" description="FAD/NAD(P)-binding" evidence="1">
    <location>
        <begin position="4"/>
        <end position="286"/>
    </location>
</feature>
<dbReference type="Pfam" id="PF07992">
    <property type="entry name" value="Pyr_redox_2"/>
    <property type="match status" value="1"/>
</dbReference>
<dbReference type="EC" id="1.8.5.-" evidence="2"/>
<keyword evidence="3" id="KW-1185">Reference proteome</keyword>
<dbReference type="RefSeq" id="WP_167170240.1">
    <property type="nucleotide sequence ID" value="NZ_JAAOYM010000001.1"/>
</dbReference>
<organism evidence="2 3">
    <name type="scientific">Saccharomonospora amisosensis</name>
    <dbReference type="NCBI Taxonomy" id="1128677"/>
    <lineage>
        <taxon>Bacteria</taxon>
        <taxon>Bacillati</taxon>
        <taxon>Actinomycetota</taxon>
        <taxon>Actinomycetes</taxon>
        <taxon>Pseudonocardiales</taxon>
        <taxon>Pseudonocardiaceae</taxon>
        <taxon>Saccharomonospora</taxon>
    </lineage>
</organism>
<keyword evidence="2" id="KW-0560">Oxidoreductase</keyword>
<proteinExistence type="predicted"/>
<name>A0A7X5ZQP1_9PSEU</name>
<dbReference type="InterPro" id="IPR036188">
    <property type="entry name" value="FAD/NAD-bd_sf"/>
</dbReference>
<evidence type="ECO:0000313" key="2">
    <source>
        <dbReference type="EMBL" id="NIJ12053.1"/>
    </source>
</evidence>
<evidence type="ECO:0000313" key="3">
    <source>
        <dbReference type="Proteomes" id="UP000545493"/>
    </source>
</evidence>
<dbReference type="InterPro" id="IPR052541">
    <property type="entry name" value="SQRD"/>
</dbReference>
<dbReference type="AlphaFoldDB" id="A0A7X5ZQP1"/>
<dbReference type="InterPro" id="IPR023753">
    <property type="entry name" value="FAD/NAD-binding_dom"/>
</dbReference>
<dbReference type="GO" id="GO:0016491">
    <property type="term" value="F:oxidoreductase activity"/>
    <property type="evidence" value="ECO:0007669"/>
    <property type="project" value="UniProtKB-KW"/>
</dbReference>
<dbReference type="EMBL" id="JAAOYM010000001">
    <property type="protein sequence ID" value="NIJ12053.1"/>
    <property type="molecule type" value="Genomic_DNA"/>
</dbReference>
<sequence>MTSRVVVLGAGAGGLSAANRLAARAGGGPDLDIVLVDRSREHVFLPGYVPMMLDGAPAESFRRPLQDLLRPGVRQVNGEVTGLDPDASSVHGTFGTLEYDHLVVALGVDVGWPGDAGSAGELAPWTLDGALAGRKALHGLGEGDRVVVGPSGVSYRCPPAVFDLAVRIKAATRARVDIVHPWPRPLAPFGEGPAAAFAAMLDSAGVGFHGEFHLAQADGGTVRSADGRELPYDAAILVPPHRVPSVVARSPLTGENGWPEVTFPTFGHPRYPAVSVIGDLAAPALKVGMAGTLAAFQAAHVADRIAAELLAGDSGNPASPPPGEPVMSAICFVDPGDTGSFLHCDFTAPASGRGPADCTLMPWLPYFRHAKRLFAREWFESMVSGDVGGR</sequence>
<comment type="caution">
    <text evidence="2">The sequence shown here is derived from an EMBL/GenBank/DDBJ whole genome shotgun (WGS) entry which is preliminary data.</text>
</comment>
<protein>
    <submittedName>
        <fullName evidence="2">Sulfide:quinone oxidoreductase</fullName>
        <ecNumber evidence="2">1.8.5.-</ecNumber>
    </submittedName>
</protein>
<gene>
    <name evidence="2" type="ORF">FHU38_002397</name>
</gene>
<reference evidence="2 3" key="1">
    <citation type="submission" date="2020-03" db="EMBL/GenBank/DDBJ databases">
        <title>Sequencing the genomes of 1000 actinobacteria strains.</title>
        <authorList>
            <person name="Klenk H.-P."/>
        </authorList>
    </citation>
    <scope>NUCLEOTIDE SEQUENCE [LARGE SCALE GENOMIC DNA]</scope>
    <source>
        <strain evidence="2 3">DSM 45685</strain>
    </source>
</reference>
<accession>A0A7X5ZQP1</accession>
<evidence type="ECO:0000259" key="1">
    <source>
        <dbReference type="Pfam" id="PF07992"/>
    </source>
</evidence>
<dbReference type="SUPFAM" id="SSF51905">
    <property type="entry name" value="FAD/NAD(P)-binding domain"/>
    <property type="match status" value="2"/>
</dbReference>
<dbReference type="Gene3D" id="3.50.50.60">
    <property type="entry name" value="FAD/NAD(P)-binding domain"/>
    <property type="match status" value="2"/>
</dbReference>
<dbReference type="PANTHER" id="PTHR43755">
    <property type="match status" value="1"/>
</dbReference>